<accession>A0ACB7YR60</accession>
<reference evidence="1 2" key="1">
    <citation type="journal article" date="2021" name="Hortic Res">
        <title>High-quality reference genome and annotation aids understanding of berry development for evergreen blueberry (Vaccinium darrowii).</title>
        <authorList>
            <person name="Yu J."/>
            <person name="Hulse-Kemp A.M."/>
            <person name="Babiker E."/>
            <person name="Staton M."/>
        </authorList>
    </citation>
    <scope>NUCLEOTIDE SEQUENCE [LARGE SCALE GENOMIC DNA]</scope>
    <source>
        <strain evidence="2">cv. NJ 8807/NJ 8810</strain>
        <tissue evidence="1">Young leaf</tissue>
    </source>
</reference>
<evidence type="ECO:0000313" key="1">
    <source>
        <dbReference type="EMBL" id="KAH7856117.1"/>
    </source>
</evidence>
<evidence type="ECO:0000313" key="2">
    <source>
        <dbReference type="Proteomes" id="UP000828048"/>
    </source>
</evidence>
<gene>
    <name evidence="1" type="ORF">Vadar_032887</name>
</gene>
<protein>
    <submittedName>
        <fullName evidence="1">Uncharacterized protein</fullName>
    </submittedName>
</protein>
<keyword evidence="2" id="KW-1185">Reference proteome</keyword>
<name>A0ACB7YR60_9ERIC</name>
<organism evidence="1 2">
    <name type="scientific">Vaccinium darrowii</name>
    <dbReference type="NCBI Taxonomy" id="229202"/>
    <lineage>
        <taxon>Eukaryota</taxon>
        <taxon>Viridiplantae</taxon>
        <taxon>Streptophyta</taxon>
        <taxon>Embryophyta</taxon>
        <taxon>Tracheophyta</taxon>
        <taxon>Spermatophyta</taxon>
        <taxon>Magnoliopsida</taxon>
        <taxon>eudicotyledons</taxon>
        <taxon>Gunneridae</taxon>
        <taxon>Pentapetalae</taxon>
        <taxon>asterids</taxon>
        <taxon>Ericales</taxon>
        <taxon>Ericaceae</taxon>
        <taxon>Vaccinioideae</taxon>
        <taxon>Vaccinieae</taxon>
        <taxon>Vaccinium</taxon>
    </lineage>
</organism>
<comment type="caution">
    <text evidence="1">The sequence shown here is derived from an EMBL/GenBank/DDBJ whole genome shotgun (WGS) entry which is preliminary data.</text>
</comment>
<dbReference type="EMBL" id="CM037161">
    <property type="protein sequence ID" value="KAH7856117.1"/>
    <property type="molecule type" value="Genomic_DNA"/>
</dbReference>
<dbReference type="Proteomes" id="UP000828048">
    <property type="component" value="Chromosome 11"/>
</dbReference>
<sequence length="380" mass="40926">MTTAMNASSASSSSSSSEIATVKLNLPPSLLSYKLAAAGSPVTDEDLIFYALHGLPTEFDSLQTAISTRAGDITFEELITLVNGEEMRKHRSASGKSIDGTSSVFLTMPKSNAQSGGSNMYPAPLNVSQQCNNIPFPQPHHGSGFYPMTSQQQPPMFHTSLPQSSNRNWNNASSSNRSRGYRNQRGDNACQICNKTNHTAKTCHHRSNLSYQPPTYSSYNNNAPQQRSFYSNTAPQAHMLQTSYPQPSPGLLPLPTPYPPPTNTIAYPSTYSTTNYPSYSPYPPPPSTNTIAYPSSYPTTSHSYPPSSPPPSNWYLDSGATNHVTHDFSNLSLQHSTSAPAGVMVGNGQTVPIAHSGQNNQPDSSTWSFSSGALSNSGLF</sequence>
<proteinExistence type="predicted"/>